<organism evidence="1 2">
    <name type="scientific">Candidatus Portnoybacteria bacterium CG_4_8_14_3_um_filter_44_15</name>
    <dbReference type="NCBI Taxonomy" id="1974803"/>
    <lineage>
        <taxon>Bacteria</taxon>
        <taxon>Candidatus Portnoyibacteriota</taxon>
    </lineage>
</organism>
<proteinExistence type="predicted"/>
<dbReference type="PANTHER" id="PTHR42967:SF1">
    <property type="entry name" value="MBL FOLD METALLO-HYDROLASE"/>
    <property type="match status" value="1"/>
</dbReference>
<keyword evidence="1" id="KW-0378">Hydrolase</keyword>
<dbReference type="Gene3D" id="3.60.15.10">
    <property type="entry name" value="Ribonuclease Z/Hydroxyacylglutathione hydrolase-like"/>
    <property type="match status" value="1"/>
</dbReference>
<dbReference type="PANTHER" id="PTHR42967">
    <property type="entry name" value="METAL DEPENDENT HYDROLASE"/>
    <property type="match status" value="1"/>
</dbReference>
<comment type="caution">
    <text evidence="1">The sequence shown here is derived from an EMBL/GenBank/DDBJ whole genome shotgun (WGS) entry which is preliminary data.</text>
</comment>
<accession>A0A2M7IDT9</accession>
<dbReference type="InterPro" id="IPR036866">
    <property type="entry name" value="RibonucZ/Hydroxyglut_hydro"/>
</dbReference>
<gene>
    <name evidence="1" type="ORF">CO003_01530</name>
</gene>
<protein>
    <submittedName>
        <fullName evidence="1">MBL fold metallo-hydrolase</fullName>
    </submittedName>
</protein>
<evidence type="ECO:0000313" key="2">
    <source>
        <dbReference type="Proteomes" id="UP000231673"/>
    </source>
</evidence>
<dbReference type="GO" id="GO:0016787">
    <property type="term" value="F:hydrolase activity"/>
    <property type="evidence" value="ECO:0007669"/>
    <property type="project" value="UniProtKB-KW"/>
</dbReference>
<dbReference type="Proteomes" id="UP000231673">
    <property type="component" value="Unassembled WGS sequence"/>
</dbReference>
<dbReference type="SUPFAM" id="SSF56281">
    <property type="entry name" value="Metallo-hydrolase/oxidoreductase"/>
    <property type="match status" value="1"/>
</dbReference>
<dbReference type="Pfam" id="PF13483">
    <property type="entry name" value="Lactamase_B_3"/>
    <property type="match status" value="1"/>
</dbReference>
<dbReference type="AlphaFoldDB" id="A0A2M7IDT9"/>
<dbReference type="EMBL" id="PFGW01000031">
    <property type="protein sequence ID" value="PIW74665.1"/>
    <property type="molecule type" value="Genomic_DNA"/>
</dbReference>
<name>A0A2M7IDT9_9BACT</name>
<sequence length="215" mass="23666">MTINWYGQSCFKISNQGGHLTLIIDPFDKSIGLIPPRGAADIVLVSHDHRDHNNIKAIAGAPFIVNGPGEYEVKGVSINGIASYHDKKEGEERGSNTIYLIEMDKIKVCHLGDFGQEKLSDSQLEAIGDVDILMIPVGGEYTIGASEAAKIAKQIEPRLIIPMHYKVPHLSIDGLATPDDFLKEMGVEEKTVIEKLTLKEKDLSSKEMEVVLFKI</sequence>
<reference evidence="2" key="1">
    <citation type="submission" date="2017-09" db="EMBL/GenBank/DDBJ databases">
        <title>Depth-based differentiation of microbial function through sediment-hosted aquifers and enrichment of novel symbionts in the deep terrestrial subsurface.</title>
        <authorList>
            <person name="Probst A.J."/>
            <person name="Ladd B."/>
            <person name="Jarett J.K."/>
            <person name="Geller-Mcgrath D.E."/>
            <person name="Sieber C.M.K."/>
            <person name="Emerson J.B."/>
            <person name="Anantharaman K."/>
            <person name="Thomas B.C."/>
            <person name="Malmstrom R."/>
            <person name="Stieglmeier M."/>
            <person name="Klingl A."/>
            <person name="Woyke T."/>
            <person name="Ryan C.M."/>
            <person name="Banfield J.F."/>
        </authorList>
    </citation>
    <scope>NUCLEOTIDE SEQUENCE [LARGE SCALE GENOMIC DNA]</scope>
</reference>
<evidence type="ECO:0000313" key="1">
    <source>
        <dbReference type="EMBL" id="PIW74665.1"/>
    </source>
</evidence>